<organism evidence="3 5">
    <name type="scientific">Phytophthora cactorum</name>
    <dbReference type="NCBI Taxonomy" id="29920"/>
    <lineage>
        <taxon>Eukaryota</taxon>
        <taxon>Sar</taxon>
        <taxon>Stramenopiles</taxon>
        <taxon>Oomycota</taxon>
        <taxon>Peronosporomycetes</taxon>
        <taxon>Peronosporales</taxon>
        <taxon>Peronosporaceae</taxon>
        <taxon>Phytophthora</taxon>
    </lineage>
</organism>
<accession>A0A8T1ANT5</accession>
<dbReference type="Proteomes" id="UP000697107">
    <property type="component" value="Unassembled WGS sequence"/>
</dbReference>
<sequence>MAKIWKTGVTRELVLRDTPSSASRSARKRKPRAAATIRAKKKARADQRADRTASTAKDIVMRRGDTASRSME</sequence>
<feature type="compositionally biased region" description="Basic and acidic residues" evidence="1">
    <location>
        <begin position="59"/>
        <end position="72"/>
    </location>
</feature>
<dbReference type="EMBL" id="RCMI01002217">
    <property type="protein sequence ID" value="KAG2877950.1"/>
    <property type="molecule type" value="Genomic_DNA"/>
</dbReference>
<dbReference type="Proteomes" id="UP000774804">
    <property type="component" value="Unassembled WGS sequence"/>
</dbReference>
<evidence type="ECO:0000313" key="2">
    <source>
        <dbReference type="EMBL" id="KAG2877950.1"/>
    </source>
</evidence>
<evidence type="ECO:0000313" key="4">
    <source>
        <dbReference type="EMBL" id="KAG2956056.1"/>
    </source>
</evidence>
<comment type="caution">
    <text evidence="3">The sequence shown here is derived from an EMBL/GenBank/DDBJ whole genome shotgun (WGS) entry which is preliminary data.</text>
</comment>
<feature type="region of interest" description="Disordered" evidence="1">
    <location>
        <begin position="16"/>
        <end position="72"/>
    </location>
</feature>
<name>A0A8T1ANT5_9STRA</name>
<dbReference type="Proteomes" id="UP000736787">
    <property type="component" value="Unassembled WGS sequence"/>
</dbReference>
<evidence type="ECO:0000313" key="5">
    <source>
        <dbReference type="Proteomes" id="UP000736787"/>
    </source>
</evidence>
<reference evidence="3" key="1">
    <citation type="submission" date="2018-10" db="EMBL/GenBank/DDBJ databases">
        <title>Effector identification in a new, highly contiguous assembly of the strawberry crown rot pathogen Phytophthora cactorum.</title>
        <authorList>
            <person name="Armitage A.D."/>
            <person name="Nellist C.F."/>
            <person name="Bates H."/>
            <person name="Vickerstaff R.J."/>
            <person name="Harrison R.J."/>
        </authorList>
    </citation>
    <scope>NUCLEOTIDE SEQUENCE</scope>
    <source>
        <strain evidence="2">4032</strain>
        <strain evidence="3">4040</strain>
        <strain evidence="4">P415</strain>
    </source>
</reference>
<dbReference type="EMBL" id="RCML01003270">
    <property type="protein sequence ID" value="KAG2956056.1"/>
    <property type="molecule type" value="Genomic_DNA"/>
</dbReference>
<dbReference type="AlphaFoldDB" id="A0A8T1ANT5"/>
<protein>
    <submittedName>
        <fullName evidence="3">Uncharacterized protein</fullName>
    </submittedName>
</protein>
<gene>
    <name evidence="2" type="ORF">PC115_g23210</name>
    <name evidence="3" type="ORF">PC117_g25930</name>
    <name evidence="4" type="ORF">PC118_g24643</name>
</gene>
<dbReference type="EMBL" id="RCMK01002180">
    <property type="protein sequence ID" value="KAG2883868.1"/>
    <property type="molecule type" value="Genomic_DNA"/>
</dbReference>
<proteinExistence type="predicted"/>
<feature type="compositionally biased region" description="Basic residues" evidence="1">
    <location>
        <begin position="25"/>
        <end position="43"/>
    </location>
</feature>
<evidence type="ECO:0000256" key="1">
    <source>
        <dbReference type="SAM" id="MobiDB-lite"/>
    </source>
</evidence>
<evidence type="ECO:0000313" key="3">
    <source>
        <dbReference type="EMBL" id="KAG2883868.1"/>
    </source>
</evidence>